<comment type="caution">
    <text evidence="1">The sequence shown here is derived from an EMBL/GenBank/DDBJ whole genome shotgun (WGS) entry which is preliminary data.</text>
</comment>
<reference evidence="1" key="1">
    <citation type="journal article" date="2014" name="Front. Microbiol.">
        <title>High frequency of phylogenetically diverse reductive dehalogenase-homologous genes in deep subseafloor sedimentary metagenomes.</title>
        <authorList>
            <person name="Kawai M."/>
            <person name="Futagami T."/>
            <person name="Toyoda A."/>
            <person name="Takaki Y."/>
            <person name="Nishi S."/>
            <person name="Hori S."/>
            <person name="Arai W."/>
            <person name="Tsubouchi T."/>
            <person name="Morono Y."/>
            <person name="Uchiyama I."/>
            <person name="Ito T."/>
            <person name="Fujiyama A."/>
            <person name="Inagaki F."/>
            <person name="Takami H."/>
        </authorList>
    </citation>
    <scope>NUCLEOTIDE SEQUENCE</scope>
    <source>
        <strain evidence="1">Expedition CK06-06</strain>
    </source>
</reference>
<dbReference type="EMBL" id="BARU01000477">
    <property type="protein sequence ID" value="GAH21130.1"/>
    <property type="molecule type" value="Genomic_DNA"/>
</dbReference>
<protein>
    <submittedName>
        <fullName evidence="1">Uncharacterized protein</fullName>
    </submittedName>
</protein>
<dbReference type="AlphaFoldDB" id="X1ELB5"/>
<organism evidence="1">
    <name type="scientific">marine sediment metagenome</name>
    <dbReference type="NCBI Taxonomy" id="412755"/>
    <lineage>
        <taxon>unclassified sequences</taxon>
        <taxon>metagenomes</taxon>
        <taxon>ecological metagenomes</taxon>
    </lineage>
</organism>
<sequence>MNMAKDLRTLTFEGVATDETVIASHLFDRAIRIKKMVCQAAVTGTAPIGGGNCTFGKHDSIAVHNRPGDFWTALVNQLYVVEGGALTTSEAVIDLGDDYVDVEEDDYLHLVIHSNVALAIVYGRVVIYYYDK</sequence>
<proteinExistence type="predicted"/>
<evidence type="ECO:0000313" key="1">
    <source>
        <dbReference type="EMBL" id="GAH21130.1"/>
    </source>
</evidence>
<name>X1ELB5_9ZZZZ</name>
<gene>
    <name evidence="1" type="ORF">S03H2_01596</name>
</gene>
<accession>X1ELB5</accession>